<keyword evidence="4 7" id="KW-0067">ATP-binding</keyword>
<feature type="domain" description="Helicase C-terminal" evidence="9">
    <location>
        <begin position="233"/>
        <end position="383"/>
    </location>
</feature>
<dbReference type="EMBL" id="JAAOLX010000006">
    <property type="protein sequence ID" value="NHQ86934.1"/>
    <property type="molecule type" value="Genomic_DNA"/>
</dbReference>
<dbReference type="InterPro" id="IPR014014">
    <property type="entry name" value="RNA_helicase_DEAD_Q_motif"/>
</dbReference>
<keyword evidence="1 7" id="KW-0547">Nucleotide-binding</keyword>
<reference evidence="11 12" key="1">
    <citation type="submission" date="2020-03" db="EMBL/GenBank/DDBJ databases">
        <title>Draft genome sequence of environmentally isolated violet-colored cultures.</title>
        <authorList>
            <person name="Wilson H.S."/>
        </authorList>
    </citation>
    <scope>NUCLEOTIDE SEQUENCE [LARGE SCALE GENOMIC DNA]</scope>
    <source>
        <strain evidence="11 12">HSC-16F04</strain>
    </source>
</reference>
<evidence type="ECO:0000259" key="9">
    <source>
        <dbReference type="PROSITE" id="PS51194"/>
    </source>
</evidence>
<dbReference type="PROSITE" id="PS51194">
    <property type="entry name" value="HELICASE_CTER"/>
    <property type="match status" value="1"/>
</dbReference>
<proteinExistence type="inferred from homology"/>
<dbReference type="Gene3D" id="3.40.50.300">
    <property type="entry name" value="P-loop containing nucleotide triphosphate hydrolases"/>
    <property type="match status" value="2"/>
</dbReference>
<dbReference type="InterPro" id="IPR027417">
    <property type="entry name" value="P-loop_NTPase"/>
</dbReference>
<evidence type="ECO:0000256" key="3">
    <source>
        <dbReference type="ARBA" id="ARBA00022806"/>
    </source>
</evidence>
<dbReference type="CDD" id="cd18787">
    <property type="entry name" value="SF2_C_DEAD"/>
    <property type="match status" value="1"/>
</dbReference>
<organism evidence="11 12">
    <name type="scientific">Iodobacter violaceini</name>
    <dbReference type="NCBI Taxonomy" id="3044271"/>
    <lineage>
        <taxon>Bacteria</taxon>
        <taxon>Pseudomonadati</taxon>
        <taxon>Pseudomonadota</taxon>
        <taxon>Betaproteobacteria</taxon>
        <taxon>Neisseriales</taxon>
        <taxon>Chitinibacteraceae</taxon>
        <taxon>Iodobacter</taxon>
    </lineage>
</organism>
<dbReference type="CDD" id="cd00268">
    <property type="entry name" value="DEADc"/>
    <property type="match status" value="1"/>
</dbReference>
<gene>
    <name evidence="11" type="ORF">HA050_12500</name>
</gene>
<feature type="short sequence motif" description="Q motif" evidence="6">
    <location>
        <begin position="1"/>
        <end position="29"/>
    </location>
</feature>
<evidence type="ECO:0000259" key="10">
    <source>
        <dbReference type="PROSITE" id="PS51195"/>
    </source>
</evidence>
<comment type="similarity">
    <text evidence="5 7">Belongs to the DEAD box helicase family.</text>
</comment>
<dbReference type="Pfam" id="PF00271">
    <property type="entry name" value="Helicase_C"/>
    <property type="match status" value="1"/>
</dbReference>
<evidence type="ECO:0000256" key="6">
    <source>
        <dbReference type="PROSITE-ProRule" id="PRU00552"/>
    </source>
</evidence>
<keyword evidence="2 7" id="KW-0378">Hydrolase</keyword>
<dbReference type="RefSeq" id="WP_166826575.1">
    <property type="nucleotide sequence ID" value="NZ_JAAOLX010000006.1"/>
</dbReference>
<evidence type="ECO:0000313" key="11">
    <source>
        <dbReference type="EMBL" id="NHQ86934.1"/>
    </source>
</evidence>
<dbReference type="InterPro" id="IPR000629">
    <property type="entry name" value="RNA-helicase_DEAD-box_CS"/>
</dbReference>
<keyword evidence="12" id="KW-1185">Reference proteome</keyword>
<evidence type="ECO:0000256" key="2">
    <source>
        <dbReference type="ARBA" id="ARBA00022801"/>
    </source>
</evidence>
<dbReference type="Pfam" id="PF00270">
    <property type="entry name" value="DEAD"/>
    <property type="match status" value="1"/>
</dbReference>
<evidence type="ECO:0000256" key="4">
    <source>
        <dbReference type="ARBA" id="ARBA00022840"/>
    </source>
</evidence>
<dbReference type="SUPFAM" id="SSF52540">
    <property type="entry name" value="P-loop containing nucleoside triphosphate hydrolases"/>
    <property type="match status" value="1"/>
</dbReference>
<dbReference type="PANTHER" id="PTHR47959">
    <property type="entry name" value="ATP-DEPENDENT RNA HELICASE RHLE-RELATED"/>
    <property type="match status" value="1"/>
</dbReference>
<dbReference type="PROSITE" id="PS00039">
    <property type="entry name" value="DEAD_ATP_HELICASE"/>
    <property type="match status" value="1"/>
</dbReference>
<comment type="caution">
    <text evidence="11">The sequence shown here is derived from an EMBL/GenBank/DDBJ whole genome shotgun (WGS) entry which is preliminary data.</text>
</comment>
<evidence type="ECO:0000313" key="12">
    <source>
        <dbReference type="Proteomes" id="UP000712570"/>
    </source>
</evidence>
<accession>A0ABX0KT62</accession>
<dbReference type="PANTHER" id="PTHR47959:SF13">
    <property type="entry name" value="ATP-DEPENDENT RNA HELICASE RHLE"/>
    <property type="match status" value="1"/>
</dbReference>
<feature type="domain" description="Helicase ATP-binding" evidence="8">
    <location>
        <begin position="32"/>
        <end position="207"/>
    </location>
</feature>
<evidence type="ECO:0000259" key="8">
    <source>
        <dbReference type="PROSITE" id="PS51192"/>
    </source>
</evidence>
<evidence type="ECO:0000256" key="5">
    <source>
        <dbReference type="ARBA" id="ARBA00038437"/>
    </source>
</evidence>
<keyword evidence="3 7" id="KW-0347">Helicase</keyword>
<dbReference type="PROSITE" id="PS51192">
    <property type="entry name" value="HELICASE_ATP_BIND_1"/>
    <property type="match status" value="1"/>
</dbReference>
<dbReference type="InterPro" id="IPR011545">
    <property type="entry name" value="DEAD/DEAH_box_helicase_dom"/>
</dbReference>
<dbReference type="InterPro" id="IPR050079">
    <property type="entry name" value="DEAD_box_RNA_helicase"/>
</dbReference>
<dbReference type="InterPro" id="IPR014001">
    <property type="entry name" value="Helicase_ATP-bd"/>
</dbReference>
<dbReference type="SMART" id="SM00487">
    <property type="entry name" value="DEXDc"/>
    <property type="match status" value="1"/>
</dbReference>
<protein>
    <submittedName>
        <fullName evidence="11">DEAD/DEAH box helicase</fullName>
    </submittedName>
</protein>
<sequence length="414" mass="44316">MSFSALGLSPAVSLAASKKSYLSPTPVQAEVIPAVLWGGDVLAQAQTGSGKTAAYVLPLLHLMTKGSSKALILVPTRELAVQVGEEIKGLLAALGKNNMTKPIRLATVFGGVAINPQMMQLRGGADVLVATPGRLLDLIDKNAVRPEFFNTLVLDEADRLLDMGFAAEINRILALLPAKRQSLFFSATFPDDVNALATGILNNPTRVMIAATETTQPDILQRAIFVDAGRRTDVLAHLIQSNEDQRVLAFVASKQASEQLANALYAKGINAAPFHGEFSQGRRNQVLAEFKSGRLQVVVATDLAGRGIDIDGLPFVVNYDLPRSPVDYTHRIGRTGRNGASGTAISLISAATEAHFRLIENRLNIRLNREVLAGFEARLTSLPAVVNTGGVKGVRMSKKDKLRAAAARAEQENQ</sequence>
<dbReference type="Proteomes" id="UP000712570">
    <property type="component" value="Unassembled WGS sequence"/>
</dbReference>
<name>A0ABX0KT62_9NEIS</name>
<dbReference type="InterPro" id="IPR001650">
    <property type="entry name" value="Helicase_C-like"/>
</dbReference>
<dbReference type="InterPro" id="IPR044742">
    <property type="entry name" value="DEAD/DEAH_RhlB"/>
</dbReference>
<evidence type="ECO:0000256" key="1">
    <source>
        <dbReference type="ARBA" id="ARBA00022741"/>
    </source>
</evidence>
<evidence type="ECO:0000256" key="7">
    <source>
        <dbReference type="RuleBase" id="RU000492"/>
    </source>
</evidence>
<dbReference type="PROSITE" id="PS51195">
    <property type="entry name" value="Q_MOTIF"/>
    <property type="match status" value="1"/>
</dbReference>
<dbReference type="GO" id="GO:0004386">
    <property type="term" value="F:helicase activity"/>
    <property type="evidence" value="ECO:0007669"/>
    <property type="project" value="UniProtKB-KW"/>
</dbReference>
<dbReference type="SMART" id="SM00490">
    <property type="entry name" value="HELICc"/>
    <property type="match status" value="1"/>
</dbReference>
<feature type="domain" description="DEAD-box RNA helicase Q" evidence="10">
    <location>
        <begin position="1"/>
        <end position="29"/>
    </location>
</feature>